<dbReference type="PANTHER" id="PTHR24246:SF27">
    <property type="entry name" value="ADENOSINE RECEPTOR, ISOFORM A"/>
    <property type="match status" value="1"/>
</dbReference>
<feature type="transmembrane region" description="Helical" evidence="10">
    <location>
        <begin position="46"/>
        <end position="67"/>
    </location>
</feature>
<feature type="transmembrane region" description="Helical" evidence="10">
    <location>
        <begin position="88"/>
        <end position="109"/>
    </location>
</feature>
<dbReference type="GO" id="GO:0005886">
    <property type="term" value="C:plasma membrane"/>
    <property type="evidence" value="ECO:0007669"/>
    <property type="project" value="UniProtKB-SubCell"/>
</dbReference>
<dbReference type="Pfam" id="PF00001">
    <property type="entry name" value="7tm_1"/>
    <property type="match status" value="1"/>
</dbReference>
<dbReference type="PRINTS" id="PR00237">
    <property type="entry name" value="GPCRRHODOPSN"/>
</dbReference>
<evidence type="ECO:0000256" key="1">
    <source>
        <dbReference type="ARBA" id="ARBA00004651"/>
    </source>
</evidence>
<dbReference type="PROSITE" id="PS50262">
    <property type="entry name" value="G_PROTEIN_RECEP_F1_2"/>
    <property type="match status" value="1"/>
</dbReference>
<keyword evidence="8" id="KW-0325">Glycoprotein</keyword>
<dbReference type="SUPFAM" id="SSF81321">
    <property type="entry name" value="Family A G protein-coupled receptor-like"/>
    <property type="match status" value="1"/>
</dbReference>
<evidence type="ECO:0000313" key="13">
    <source>
        <dbReference type="Proteomes" id="UP001159428"/>
    </source>
</evidence>
<dbReference type="Gene3D" id="1.20.1070.10">
    <property type="entry name" value="Rhodopsin 7-helix transmembrane proteins"/>
    <property type="match status" value="1"/>
</dbReference>
<evidence type="ECO:0000256" key="6">
    <source>
        <dbReference type="ARBA" id="ARBA00023136"/>
    </source>
</evidence>
<dbReference type="EMBL" id="CALNXJ010000018">
    <property type="protein sequence ID" value="CAH3121397.1"/>
    <property type="molecule type" value="Genomic_DNA"/>
</dbReference>
<keyword evidence="13" id="KW-1185">Reference proteome</keyword>
<feature type="non-terminal residue" evidence="12">
    <location>
        <position position="188"/>
    </location>
</feature>
<keyword evidence="6 10" id="KW-0472">Membrane</keyword>
<keyword evidence="4 10" id="KW-1133">Transmembrane helix</keyword>
<evidence type="ECO:0000256" key="9">
    <source>
        <dbReference type="ARBA" id="ARBA00023224"/>
    </source>
</evidence>
<evidence type="ECO:0000259" key="11">
    <source>
        <dbReference type="PROSITE" id="PS50262"/>
    </source>
</evidence>
<dbReference type="AlphaFoldDB" id="A0AAU9WQ38"/>
<dbReference type="InterPro" id="IPR017452">
    <property type="entry name" value="GPCR_Rhodpsn_7TM"/>
</dbReference>
<feature type="transmembrane region" description="Helical" evidence="10">
    <location>
        <begin position="12"/>
        <end position="34"/>
    </location>
</feature>
<comment type="subcellular location">
    <subcellularLocation>
        <location evidence="1">Cell membrane</location>
        <topology evidence="1">Multi-pass membrane protein</topology>
    </subcellularLocation>
</comment>
<evidence type="ECO:0000256" key="7">
    <source>
        <dbReference type="ARBA" id="ARBA00023170"/>
    </source>
</evidence>
<keyword evidence="2" id="KW-1003">Cell membrane</keyword>
<protein>
    <recommendedName>
        <fullName evidence="11">G-protein coupled receptors family 1 profile domain-containing protein</fullName>
    </recommendedName>
</protein>
<accession>A0AAU9WQ38</accession>
<keyword evidence="9" id="KW-0807">Transducer</keyword>
<keyword evidence="5" id="KW-0297">G-protein coupled receptor</keyword>
<feature type="domain" description="G-protein coupled receptors family 1 profile" evidence="11">
    <location>
        <begin position="1"/>
        <end position="142"/>
    </location>
</feature>
<dbReference type="PANTHER" id="PTHR24246">
    <property type="entry name" value="OLFACTORY RECEPTOR AND ADENOSINE RECEPTOR"/>
    <property type="match status" value="1"/>
</dbReference>
<dbReference type="GO" id="GO:0004930">
    <property type="term" value="F:G protein-coupled receptor activity"/>
    <property type="evidence" value="ECO:0007669"/>
    <property type="project" value="UniProtKB-KW"/>
</dbReference>
<feature type="non-terminal residue" evidence="12">
    <location>
        <position position="1"/>
    </location>
</feature>
<keyword evidence="7" id="KW-0675">Receptor</keyword>
<evidence type="ECO:0000256" key="3">
    <source>
        <dbReference type="ARBA" id="ARBA00022692"/>
    </source>
</evidence>
<evidence type="ECO:0000256" key="8">
    <source>
        <dbReference type="ARBA" id="ARBA00023180"/>
    </source>
</evidence>
<reference evidence="12 13" key="1">
    <citation type="submission" date="2022-05" db="EMBL/GenBank/DDBJ databases">
        <authorList>
            <consortium name="Genoscope - CEA"/>
            <person name="William W."/>
        </authorList>
    </citation>
    <scope>NUCLEOTIDE SEQUENCE [LARGE SCALE GENOMIC DNA]</scope>
</reference>
<evidence type="ECO:0000256" key="4">
    <source>
        <dbReference type="ARBA" id="ARBA00022989"/>
    </source>
</evidence>
<organism evidence="12 13">
    <name type="scientific">Pocillopora meandrina</name>
    <dbReference type="NCBI Taxonomy" id="46732"/>
    <lineage>
        <taxon>Eukaryota</taxon>
        <taxon>Metazoa</taxon>
        <taxon>Cnidaria</taxon>
        <taxon>Anthozoa</taxon>
        <taxon>Hexacorallia</taxon>
        <taxon>Scleractinia</taxon>
        <taxon>Astrocoeniina</taxon>
        <taxon>Pocilloporidae</taxon>
        <taxon>Pocillopora</taxon>
    </lineage>
</organism>
<sequence>FTITRDFVKESLLFVVNMAFADLIIEAFTFPVSVHSLPSMNNYQLWMGNVNSFVVIIICGCDTAIWMKFKHGSVASQQQNREAQNLRLTRTMLLASLLALLCWFPLIIVAGSKYLGTPMSIRYYLIARFLGSSNAIVNPVMHALRIPEFRPALVQYCVKKQLGMNVESIETERNQAAFSSRETQLRTL</sequence>
<comment type="caution">
    <text evidence="12">The sequence shown here is derived from an EMBL/GenBank/DDBJ whole genome shotgun (WGS) entry which is preliminary data.</text>
</comment>
<evidence type="ECO:0000256" key="10">
    <source>
        <dbReference type="SAM" id="Phobius"/>
    </source>
</evidence>
<keyword evidence="3 10" id="KW-0812">Transmembrane</keyword>
<evidence type="ECO:0000256" key="5">
    <source>
        <dbReference type="ARBA" id="ARBA00023040"/>
    </source>
</evidence>
<evidence type="ECO:0000256" key="2">
    <source>
        <dbReference type="ARBA" id="ARBA00022475"/>
    </source>
</evidence>
<dbReference type="InterPro" id="IPR000276">
    <property type="entry name" value="GPCR_Rhodpsn"/>
</dbReference>
<evidence type="ECO:0000313" key="12">
    <source>
        <dbReference type="EMBL" id="CAH3121397.1"/>
    </source>
</evidence>
<name>A0AAU9WQ38_9CNID</name>
<proteinExistence type="predicted"/>
<gene>
    <name evidence="12" type="ORF">PMEA_00009203</name>
</gene>
<dbReference type="Proteomes" id="UP001159428">
    <property type="component" value="Unassembled WGS sequence"/>
</dbReference>